<evidence type="ECO:0000313" key="1">
    <source>
        <dbReference type="EMBL" id="KIW54790.1"/>
    </source>
</evidence>
<gene>
    <name evidence="1" type="ORF">PV05_07126</name>
</gene>
<dbReference type="EMBL" id="KN847320">
    <property type="protein sequence ID" value="KIW54790.1"/>
    <property type="molecule type" value="Genomic_DNA"/>
</dbReference>
<dbReference type="HOGENOM" id="CLU_2038104_0_0_1"/>
<evidence type="ECO:0000313" key="2">
    <source>
        <dbReference type="Proteomes" id="UP000054342"/>
    </source>
</evidence>
<dbReference type="Proteomes" id="UP000054342">
    <property type="component" value="Unassembled WGS sequence"/>
</dbReference>
<dbReference type="RefSeq" id="XP_013315374.1">
    <property type="nucleotide sequence ID" value="XM_013459920.1"/>
</dbReference>
<dbReference type="AlphaFoldDB" id="A0A0D2EJB7"/>
<organism evidence="1 2">
    <name type="scientific">Exophiala xenobiotica</name>
    <dbReference type="NCBI Taxonomy" id="348802"/>
    <lineage>
        <taxon>Eukaryota</taxon>
        <taxon>Fungi</taxon>
        <taxon>Dikarya</taxon>
        <taxon>Ascomycota</taxon>
        <taxon>Pezizomycotina</taxon>
        <taxon>Eurotiomycetes</taxon>
        <taxon>Chaetothyriomycetidae</taxon>
        <taxon>Chaetothyriales</taxon>
        <taxon>Herpotrichiellaceae</taxon>
        <taxon>Exophiala</taxon>
    </lineage>
</organism>
<accession>A0A0D2EJB7</accession>
<proteinExistence type="predicted"/>
<name>A0A0D2EJB7_9EURO</name>
<keyword evidence="2" id="KW-1185">Reference proteome</keyword>
<dbReference type="GeneID" id="25329034"/>
<reference evidence="1 2" key="1">
    <citation type="submission" date="2015-01" db="EMBL/GenBank/DDBJ databases">
        <title>The Genome Sequence of Exophiala xenobiotica CBS118157.</title>
        <authorList>
            <consortium name="The Broad Institute Genomics Platform"/>
            <person name="Cuomo C."/>
            <person name="de Hoog S."/>
            <person name="Gorbushina A."/>
            <person name="Stielow B."/>
            <person name="Teixiera M."/>
            <person name="Abouelleil A."/>
            <person name="Chapman S.B."/>
            <person name="Priest M."/>
            <person name="Young S.K."/>
            <person name="Wortman J."/>
            <person name="Nusbaum C."/>
            <person name="Birren B."/>
        </authorList>
    </citation>
    <scope>NUCLEOTIDE SEQUENCE [LARGE SCALE GENOMIC DNA]</scope>
    <source>
        <strain evidence="1 2">CBS 118157</strain>
    </source>
</reference>
<protein>
    <submittedName>
        <fullName evidence="1">Uncharacterized protein</fullName>
    </submittedName>
</protein>
<sequence length="121" mass="13927">MQLYQLNSSFHVWIASTCGRLGQESEGLCFVICVTLTVMERRGVFRTRARVTHCPPNPVYAWQAMLRANLFTRLGHRDPSTGQRLALRTAYRLRRESLNQASYTPYGGNKINNIHHEMAME</sequence>